<evidence type="ECO:0000256" key="1">
    <source>
        <dbReference type="SAM" id="MobiDB-lite"/>
    </source>
</evidence>
<gene>
    <name evidence="2" type="ORF">BN2614_LOCUS2</name>
</gene>
<feature type="compositionally biased region" description="Polar residues" evidence="1">
    <location>
        <begin position="58"/>
        <end position="68"/>
    </location>
</feature>
<keyword evidence="3" id="KW-1185">Reference proteome</keyword>
<dbReference type="EMBL" id="CYRY02010076">
    <property type="protein sequence ID" value="VCW78196.1"/>
    <property type="molecule type" value="Genomic_DNA"/>
</dbReference>
<proteinExistence type="predicted"/>
<accession>A0A9X9PYY0</accession>
<dbReference type="AlphaFoldDB" id="A0A9X9PYY0"/>
<evidence type="ECO:0000313" key="3">
    <source>
        <dbReference type="Proteomes" id="UP000269945"/>
    </source>
</evidence>
<evidence type="ECO:0000313" key="2">
    <source>
        <dbReference type="EMBL" id="VCW78196.1"/>
    </source>
</evidence>
<feature type="region of interest" description="Disordered" evidence="1">
    <location>
        <begin position="1"/>
        <end position="23"/>
    </location>
</feature>
<dbReference type="Proteomes" id="UP000269945">
    <property type="component" value="Unassembled WGS sequence"/>
</dbReference>
<feature type="region of interest" description="Disordered" evidence="1">
    <location>
        <begin position="38"/>
        <end position="71"/>
    </location>
</feature>
<sequence length="83" mass="9387">MSGYPKTPSPSGKNDKEKLSFSNLEALRRPSYQKYNRKVSSILLPNSKRRQRKFQSLGEKSQPSNSSPMPALLNYSLSVELIV</sequence>
<comment type="caution">
    <text evidence="2">The sequence shown here is derived from an EMBL/GenBank/DDBJ whole genome shotgun (WGS) entry which is preliminary data.</text>
</comment>
<reference evidence="2 3" key="1">
    <citation type="submission" date="2018-10" db="EMBL/GenBank/DDBJ databases">
        <authorList>
            <person name="Ekblom R."/>
            <person name="Jareborg N."/>
        </authorList>
    </citation>
    <scope>NUCLEOTIDE SEQUENCE [LARGE SCALE GENOMIC DNA]</scope>
    <source>
        <tissue evidence="2">Muscle</tissue>
    </source>
</reference>
<protein>
    <submittedName>
        <fullName evidence="2">Uncharacterized protein</fullName>
    </submittedName>
</protein>
<name>A0A9X9PYY0_GULGU</name>
<organism evidence="2 3">
    <name type="scientific">Gulo gulo</name>
    <name type="common">Wolverine</name>
    <name type="synonym">Gluton</name>
    <dbReference type="NCBI Taxonomy" id="48420"/>
    <lineage>
        <taxon>Eukaryota</taxon>
        <taxon>Metazoa</taxon>
        <taxon>Chordata</taxon>
        <taxon>Craniata</taxon>
        <taxon>Vertebrata</taxon>
        <taxon>Euteleostomi</taxon>
        <taxon>Mammalia</taxon>
        <taxon>Eutheria</taxon>
        <taxon>Laurasiatheria</taxon>
        <taxon>Carnivora</taxon>
        <taxon>Caniformia</taxon>
        <taxon>Musteloidea</taxon>
        <taxon>Mustelidae</taxon>
        <taxon>Guloninae</taxon>
        <taxon>Gulo</taxon>
    </lineage>
</organism>